<dbReference type="PROSITE" id="PS00036">
    <property type="entry name" value="BZIP_BASIC"/>
    <property type="match status" value="1"/>
</dbReference>
<dbReference type="SUPFAM" id="SSF57959">
    <property type="entry name" value="Leucine zipper domain"/>
    <property type="match status" value="1"/>
</dbReference>
<dbReference type="PROSITE" id="PS50217">
    <property type="entry name" value="BZIP"/>
    <property type="match status" value="1"/>
</dbReference>
<dbReference type="EMBL" id="LT635759">
    <property type="protein sequence ID" value="SGZ53946.1"/>
    <property type="molecule type" value="Genomic_DNA"/>
</dbReference>
<dbReference type="CDD" id="cd14705">
    <property type="entry name" value="bZIP_Zip1"/>
    <property type="match status" value="1"/>
</dbReference>
<evidence type="ECO:0000256" key="3">
    <source>
        <dbReference type="ARBA" id="ARBA00023125"/>
    </source>
</evidence>
<feature type="domain" description="BZIP" evidence="7">
    <location>
        <begin position="111"/>
        <end position="168"/>
    </location>
</feature>
<evidence type="ECO:0000256" key="6">
    <source>
        <dbReference type="SAM" id="Coils"/>
    </source>
</evidence>
<dbReference type="Pfam" id="PF07716">
    <property type="entry name" value="bZIP_2"/>
    <property type="match status" value="1"/>
</dbReference>
<keyword evidence="3" id="KW-0238">DNA-binding</keyword>
<reference evidence="8 9" key="1">
    <citation type="submission" date="2016-10" db="EMBL/GenBank/DDBJ databases">
        <authorList>
            <person name="de Groot N.N."/>
        </authorList>
    </citation>
    <scope>NUCLEOTIDE SEQUENCE [LARGE SCALE GENOMIC DNA]</scope>
    <source>
        <strain evidence="8 9">CBS 141442</strain>
    </source>
</reference>
<dbReference type="PANTHER" id="PTHR13044:SF14">
    <property type="entry name" value="CRYPTOCEPHAL, ISOFORM A"/>
    <property type="match status" value="1"/>
</dbReference>
<evidence type="ECO:0000313" key="9">
    <source>
        <dbReference type="Proteomes" id="UP000182334"/>
    </source>
</evidence>
<comment type="subcellular location">
    <subcellularLocation>
        <location evidence="1">Nucleus</location>
    </subcellularLocation>
</comment>
<dbReference type="GO" id="GO:0005634">
    <property type="term" value="C:nucleus"/>
    <property type="evidence" value="ECO:0007669"/>
    <property type="project" value="UniProtKB-SubCell"/>
</dbReference>
<keyword evidence="6" id="KW-0175">Coiled coil</keyword>
<dbReference type="GO" id="GO:0001228">
    <property type="term" value="F:DNA-binding transcription activator activity, RNA polymerase II-specific"/>
    <property type="evidence" value="ECO:0007669"/>
    <property type="project" value="TreeGrafter"/>
</dbReference>
<keyword evidence="5" id="KW-0539">Nucleus</keyword>
<keyword evidence="4" id="KW-0804">Transcription</keyword>
<dbReference type="Gene3D" id="1.20.5.170">
    <property type="match status" value="1"/>
</dbReference>
<dbReference type="OrthoDB" id="1939598at2759"/>
<feature type="coiled-coil region" evidence="6">
    <location>
        <begin position="123"/>
        <end position="171"/>
    </location>
</feature>
<dbReference type="GO" id="GO:0000977">
    <property type="term" value="F:RNA polymerase II transcription regulatory region sequence-specific DNA binding"/>
    <property type="evidence" value="ECO:0007669"/>
    <property type="project" value="TreeGrafter"/>
</dbReference>
<dbReference type="InterPro" id="IPR004827">
    <property type="entry name" value="bZIP"/>
</dbReference>
<accession>A0A1L0BUH3</accession>
<dbReference type="GO" id="GO:0089713">
    <property type="term" value="C:Cbf1-Met4-Met28 complex"/>
    <property type="evidence" value="ECO:0007669"/>
    <property type="project" value="TreeGrafter"/>
</dbReference>
<sequence>MNFQATDYLANLNFDFDANVSPEGNTNDLDLFSQSEFFDLDVFLSDFAPETKQQQHNSEIQQQQQQQNVVPQVKQEIMEPSLYVEKTEFQDFAAGTPEVTEVKQAELGEIKRKRNTAASARFRIKKKLKEKQMEQQARDLQEKLATLEKKMKLLEMENKCLKQLILQKNEEKNCNLLESIKKRSLGGSSFTFTN</sequence>
<dbReference type="Proteomes" id="UP000182334">
    <property type="component" value="Chromosome IV"/>
</dbReference>
<evidence type="ECO:0000256" key="5">
    <source>
        <dbReference type="ARBA" id="ARBA00023242"/>
    </source>
</evidence>
<gene>
    <name evidence="8" type="ORF">SAMEA4029010_CIC11G00000001164</name>
</gene>
<keyword evidence="2" id="KW-0805">Transcription regulation</keyword>
<dbReference type="PANTHER" id="PTHR13044">
    <property type="entry name" value="ACTIVATING TRANSCRIPTION FACTOR ATF 4/5"/>
    <property type="match status" value="1"/>
</dbReference>
<proteinExistence type="predicted"/>
<evidence type="ECO:0000313" key="8">
    <source>
        <dbReference type="EMBL" id="SGZ53946.1"/>
    </source>
</evidence>
<keyword evidence="9" id="KW-1185">Reference proteome</keyword>
<evidence type="ECO:0000256" key="4">
    <source>
        <dbReference type="ARBA" id="ARBA00023163"/>
    </source>
</evidence>
<evidence type="ECO:0000256" key="2">
    <source>
        <dbReference type="ARBA" id="ARBA00023015"/>
    </source>
</evidence>
<dbReference type="InterPro" id="IPR046347">
    <property type="entry name" value="bZIP_sf"/>
</dbReference>
<dbReference type="AlphaFoldDB" id="A0A1L0BUH3"/>
<evidence type="ECO:0000259" key="7">
    <source>
        <dbReference type="PROSITE" id="PS50217"/>
    </source>
</evidence>
<name>A0A1L0BUH3_9ASCO</name>
<dbReference type="STRING" id="45354.A0A1L0BUH3"/>
<evidence type="ECO:0000256" key="1">
    <source>
        <dbReference type="ARBA" id="ARBA00004123"/>
    </source>
</evidence>
<protein>
    <submittedName>
        <fullName evidence="8">CIC11C00000001164</fullName>
    </submittedName>
</protein>
<organism evidence="8 9">
    <name type="scientific">Sungouiella intermedia</name>
    <dbReference type="NCBI Taxonomy" id="45354"/>
    <lineage>
        <taxon>Eukaryota</taxon>
        <taxon>Fungi</taxon>
        <taxon>Dikarya</taxon>
        <taxon>Ascomycota</taxon>
        <taxon>Saccharomycotina</taxon>
        <taxon>Pichiomycetes</taxon>
        <taxon>Metschnikowiaceae</taxon>
        <taxon>Sungouiella</taxon>
    </lineage>
</organism>